<name>A0A285PVE4_9FIRM</name>
<reference evidence="4" key="1">
    <citation type="submission" date="2017-09" db="EMBL/GenBank/DDBJ databases">
        <authorList>
            <person name="Shetty A S."/>
        </authorList>
    </citation>
    <scope>NUCLEOTIDE SEQUENCE [LARGE SCALE GENOMIC DNA]</scope>
</reference>
<dbReference type="RefSeq" id="WP_154580982.1">
    <property type="nucleotide sequence ID" value="NZ_LT907978.1"/>
</dbReference>
<keyword evidence="4" id="KW-1185">Reference proteome</keyword>
<dbReference type="PROSITE" id="PS50164">
    <property type="entry name" value="GIY_YIG"/>
    <property type="match status" value="1"/>
</dbReference>
<organism evidence="3 4">
    <name type="scientific">Anaerobutyricum hallii</name>
    <dbReference type="NCBI Taxonomy" id="39488"/>
    <lineage>
        <taxon>Bacteria</taxon>
        <taxon>Bacillati</taxon>
        <taxon>Bacillota</taxon>
        <taxon>Clostridia</taxon>
        <taxon>Lachnospirales</taxon>
        <taxon>Lachnospiraceae</taxon>
        <taxon>Anaerobutyricum</taxon>
    </lineage>
</organism>
<gene>
    <name evidence="3" type="ORF">EHLA_3015</name>
</gene>
<dbReference type="Pfam" id="PF01541">
    <property type="entry name" value="GIY-YIG"/>
    <property type="match status" value="1"/>
</dbReference>
<evidence type="ECO:0000313" key="3">
    <source>
        <dbReference type="EMBL" id="SOB73564.1"/>
    </source>
</evidence>
<dbReference type="SMART" id="SM00465">
    <property type="entry name" value="GIYc"/>
    <property type="match status" value="1"/>
</dbReference>
<dbReference type="Proteomes" id="UP000217549">
    <property type="component" value="Chromosome I"/>
</dbReference>
<evidence type="ECO:0000256" key="1">
    <source>
        <dbReference type="ARBA" id="ARBA00007435"/>
    </source>
</evidence>
<feature type="domain" description="GIY-YIG" evidence="2">
    <location>
        <begin position="18"/>
        <end position="93"/>
    </location>
</feature>
<dbReference type="InterPro" id="IPR000305">
    <property type="entry name" value="GIY-YIG_endonuc"/>
</dbReference>
<dbReference type="CDD" id="cd10456">
    <property type="entry name" value="GIY-YIG_UPF0213"/>
    <property type="match status" value="1"/>
</dbReference>
<accession>A0A285PVE4</accession>
<dbReference type="PANTHER" id="PTHR34477">
    <property type="entry name" value="UPF0213 PROTEIN YHBQ"/>
    <property type="match status" value="1"/>
</dbReference>
<protein>
    <submittedName>
        <fullName evidence="3">GIY-YIG nuclease superfamily</fullName>
    </submittedName>
</protein>
<comment type="similarity">
    <text evidence="1">Belongs to the UPF0213 family.</text>
</comment>
<proteinExistence type="inferred from homology"/>
<dbReference type="AlphaFoldDB" id="A0A285PVE4"/>
<dbReference type="STRING" id="39488.ERS852450_01421"/>
<dbReference type="SUPFAM" id="SSF82771">
    <property type="entry name" value="GIY-YIG endonuclease"/>
    <property type="match status" value="1"/>
</dbReference>
<dbReference type="Gene3D" id="3.40.1440.10">
    <property type="entry name" value="GIY-YIG endonuclease"/>
    <property type="match status" value="1"/>
</dbReference>
<dbReference type="KEGG" id="ehl:EHLA_3015"/>
<evidence type="ECO:0000259" key="2">
    <source>
        <dbReference type="PROSITE" id="PS50164"/>
    </source>
</evidence>
<evidence type="ECO:0000313" key="4">
    <source>
        <dbReference type="Proteomes" id="UP000217549"/>
    </source>
</evidence>
<dbReference type="PANTHER" id="PTHR34477:SF1">
    <property type="entry name" value="UPF0213 PROTEIN YHBQ"/>
    <property type="match status" value="1"/>
</dbReference>
<sequence>MEESRIERADDRIPNTSQVNYTYIVKCSDETLYTGWTNNLEKRLRAHNSGKGAKYTKNRRPVELVYFEEYDTKQEAMKREYAIKQLPREKKLALIRCCQSIF</sequence>
<dbReference type="InterPro" id="IPR050190">
    <property type="entry name" value="UPF0213_domain"/>
</dbReference>
<dbReference type="InterPro" id="IPR035901">
    <property type="entry name" value="GIY-YIG_endonuc_sf"/>
</dbReference>
<dbReference type="EMBL" id="LT907978">
    <property type="protein sequence ID" value="SOB73564.1"/>
    <property type="molecule type" value="Genomic_DNA"/>
</dbReference>